<name>A0AA88Y015_PINIB</name>
<dbReference type="SUPFAM" id="SSF48403">
    <property type="entry name" value="Ankyrin repeat"/>
    <property type="match status" value="1"/>
</dbReference>
<gene>
    <name evidence="4" type="ORF">FSP39_018120</name>
</gene>
<evidence type="ECO:0000313" key="5">
    <source>
        <dbReference type="Proteomes" id="UP001186944"/>
    </source>
</evidence>
<evidence type="ECO:0000256" key="1">
    <source>
        <dbReference type="ARBA" id="ARBA00022737"/>
    </source>
</evidence>
<sequence length="396" mass="45525">MLQSLQTKHLNYISDKLEFDCASKELQVFFLQYALTKKKEKLALTLTEHLGDMSNIVTKGESFLHQSASLSVKITDKLLRHCHLNPVIADITGRLPFHVACKSGSAEQISLLYDNAVTDDQLRIGLKIALRYRKFEFCPHILSLRPELIMDEEIICTVRTMLNQLIEKYRRKSGLKLKDVEEKAKYLLPILSTEKNALGIYMFDCAYFGMHSTMEYLIDQGIDTNICDYMERTPLHEASQQNHIKCVEILLKNNARINSVDQRRSSALHYACEKGHLNVVKCLIEHGASIDAQDVCGRTCFMLSIYRGRHDISNYLVKKHAHKLGLWKSDMSGLSTLSYSSLLPEESFEILLEEFANARKDKKAAEPPEEDEVSKRSENNQIEGQSWIWQMHDYFI</sequence>
<proteinExistence type="predicted"/>
<evidence type="ECO:0000256" key="2">
    <source>
        <dbReference type="ARBA" id="ARBA00023043"/>
    </source>
</evidence>
<keyword evidence="5" id="KW-1185">Reference proteome</keyword>
<dbReference type="InterPro" id="IPR036770">
    <property type="entry name" value="Ankyrin_rpt-contain_sf"/>
</dbReference>
<keyword evidence="2 3" id="KW-0040">ANK repeat</keyword>
<evidence type="ECO:0000313" key="4">
    <source>
        <dbReference type="EMBL" id="KAK3091230.1"/>
    </source>
</evidence>
<dbReference type="SMART" id="SM00248">
    <property type="entry name" value="ANK"/>
    <property type="match status" value="5"/>
</dbReference>
<dbReference type="AlphaFoldDB" id="A0AA88Y015"/>
<evidence type="ECO:0000256" key="3">
    <source>
        <dbReference type="PROSITE-ProRule" id="PRU00023"/>
    </source>
</evidence>
<protein>
    <submittedName>
        <fullName evidence="4">Uncharacterized protein</fullName>
    </submittedName>
</protein>
<dbReference type="Pfam" id="PF12796">
    <property type="entry name" value="Ank_2"/>
    <property type="match status" value="1"/>
</dbReference>
<accession>A0AA88Y015</accession>
<feature type="repeat" description="ANK" evidence="3">
    <location>
        <begin position="230"/>
        <end position="262"/>
    </location>
</feature>
<organism evidence="4 5">
    <name type="scientific">Pinctada imbricata</name>
    <name type="common">Atlantic pearl-oyster</name>
    <name type="synonym">Pinctada martensii</name>
    <dbReference type="NCBI Taxonomy" id="66713"/>
    <lineage>
        <taxon>Eukaryota</taxon>
        <taxon>Metazoa</taxon>
        <taxon>Spiralia</taxon>
        <taxon>Lophotrochozoa</taxon>
        <taxon>Mollusca</taxon>
        <taxon>Bivalvia</taxon>
        <taxon>Autobranchia</taxon>
        <taxon>Pteriomorphia</taxon>
        <taxon>Pterioida</taxon>
        <taxon>Pterioidea</taxon>
        <taxon>Pteriidae</taxon>
        <taxon>Pinctada</taxon>
    </lineage>
</organism>
<dbReference type="Gene3D" id="1.25.40.20">
    <property type="entry name" value="Ankyrin repeat-containing domain"/>
    <property type="match status" value="2"/>
</dbReference>
<dbReference type="PANTHER" id="PTHR24198">
    <property type="entry name" value="ANKYRIN REPEAT AND PROTEIN KINASE DOMAIN-CONTAINING PROTEIN"/>
    <property type="match status" value="1"/>
</dbReference>
<dbReference type="PROSITE" id="PS50088">
    <property type="entry name" value="ANK_REPEAT"/>
    <property type="match status" value="2"/>
</dbReference>
<dbReference type="PRINTS" id="PR01415">
    <property type="entry name" value="ANKYRIN"/>
</dbReference>
<comment type="caution">
    <text evidence="4">The sequence shown here is derived from an EMBL/GenBank/DDBJ whole genome shotgun (WGS) entry which is preliminary data.</text>
</comment>
<dbReference type="InterPro" id="IPR002110">
    <property type="entry name" value="Ankyrin_rpt"/>
</dbReference>
<dbReference type="PROSITE" id="PS50297">
    <property type="entry name" value="ANK_REP_REGION"/>
    <property type="match status" value="2"/>
</dbReference>
<dbReference type="EMBL" id="VSWD01000010">
    <property type="protein sequence ID" value="KAK3091230.1"/>
    <property type="molecule type" value="Genomic_DNA"/>
</dbReference>
<dbReference type="Proteomes" id="UP001186944">
    <property type="component" value="Unassembled WGS sequence"/>
</dbReference>
<feature type="repeat" description="ANK" evidence="3">
    <location>
        <begin position="263"/>
        <end position="295"/>
    </location>
</feature>
<keyword evidence="1" id="KW-0677">Repeat</keyword>
<reference evidence="4" key="1">
    <citation type="submission" date="2019-08" db="EMBL/GenBank/DDBJ databases">
        <title>The improved chromosome-level genome for the pearl oyster Pinctada fucata martensii using PacBio sequencing and Hi-C.</title>
        <authorList>
            <person name="Zheng Z."/>
        </authorList>
    </citation>
    <scope>NUCLEOTIDE SEQUENCE</scope>
    <source>
        <strain evidence="4">ZZ-2019</strain>
        <tissue evidence="4">Adductor muscle</tissue>
    </source>
</reference>
<dbReference type="PANTHER" id="PTHR24198:SF165">
    <property type="entry name" value="ANKYRIN REPEAT-CONTAINING PROTEIN-RELATED"/>
    <property type="match status" value="1"/>
</dbReference>